<dbReference type="STRING" id="418985.A0A1V9X5L0"/>
<evidence type="ECO:0000313" key="5">
    <source>
        <dbReference type="EMBL" id="OQR68889.1"/>
    </source>
</evidence>
<comment type="domain">
    <text evidence="4">A pair of annexin repeats may form one binding site for calcium and phospholipid.</text>
</comment>
<keyword evidence="3 4" id="KW-0041">Annexin</keyword>
<dbReference type="SUPFAM" id="SSF47874">
    <property type="entry name" value="Annexin"/>
    <property type="match status" value="1"/>
</dbReference>
<reference evidence="5 6" key="1">
    <citation type="journal article" date="2017" name="Gigascience">
        <title>Draft genome of the honey bee ectoparasitic mite, Tropilaelaps mercedesae, is shaped by the parasitic life history.</title>
        <authorList>
            <person name="Dong X."/>
            <person name="Armstrong S.D."/>
            <person name="Xia D."/>
            <person name="Makepeace B.L."/>
            <person name="Darby A.C."/>
            <person name="Kadowaki T."/>
        </authorList>
    </citation>
    <scope>NUCLEOTIDE SEQUENCE [LARGE SCALE GENOMIC DNA]</scope>
    <source>
        <strain evidence="5">Wuxi-XJTLU</strain>
    </source>
</reference>
<dbReference type="SMART" id="SM00335">
    <property type="entry name" value="ANX"/>
    <property type="match status" value="2"/>
</dbReference>
<dbReference type="AlphaFoldDB" id="A0A1V9X5L0"/>
<dbReference type="PRINTS" id="PR00196">
    <property type="entry name" value="ANNEXIN"/>
</dbReference>
<dbReference type="PANTHER" id="PTHR10502">
    <property type="entry name" value="ANNEXIN"/>
    <property type="match status" value="1"/>
</dbReference>
<keyword evidence="2 4" id="KW-0677">Repeat</keyword>
<proteinExistence type="inferred from homology"/>
<dbReference type="GO" id="GO:0012506">
    <property type="term" value="C:vesicle membrane"/>
    <property type="evidence" value="ECO:0007669"/>
    <property type="project" value="TreeGrafter"/>
</dbReference>
<dbReference type="InterPro" id="IPR037104">
    <property type="entry name" value="Annexin_sf"/>
</dbReference>
<comment type="caution">
    <text evidence="5">The sequence shown here is derived from an EMBL/GenBank/DDBJ whole genome shotgun (WGS) entry which is preliminary data.</text>
</comment>
<sequence>MATIRPFSPFDPQEDAKALRKAMKGFGTDEAAIISILCARTSTQRMALVPAYKQMHGRDLIKDLKSELSGNFESVIIGLMTPLDEYLAQQIKAAIKGIGTEESVLIELLCTRNNAEIEAIKDAYKRLYHSSMEDDVAGDLSGNLKRVMVALMTARRPENTGVDLGRAQRDAGELKNAGVDKWGWYIFVVAVTHDYL</sequence>
<dbReference type="InterPro" id="IPR018252">
    <property type="entry name" value="Annexin_repeat_CS"/>
</dbReference>
<dbReference type="GO" id="GO:0005509">
    <property type="term" value="F:calcium ion binding"/>
    <property type="evidence" value="ECO:0007669"/>
    <property type="project" value="InterPro"/>
</dbReference>
<dbReference type="GO" id="GO:0001786">
    <property type="term" value="F:phosphatidylserine binding"/>
    <property type="evidence" value="ECO:0007669"/>
    <property type="project" value="TreeGrafter"/>
</dbReference>
<dbReference type="FunFam" id="1.10.220.10:FF:000004">
    <property type="entry name" value="Annexin"/>
    <property type="match status" value="1"/>
</dbReference>
<dbReference type="FunFam" id="1.10.220.10:FF:000003">
    <property type="entry name" value="Annexin"/>
    <property type="match status" value="1"/>
</dbReference>
<comment type="similarity">
    <text evidence="1 4">Belongs to the annexin family.</text>
</comment>
<dbReference type="Gene3D" id="1.10.220.10">
    <property type="entry name" value="Annexin"/>
    <property type="match status" value="2"/>
</dbReference>
<dbReference type="InterPro" id="IPR018502">
    <property type="entry name" value="Annexin_repeat"/>
</dbReference>
<accession>A0A1V9X5L0</accession>
<dbReference type="GO" id="GO:0005737">
    <property type="term" value="C:cytoplasm"/>
    <property type="evidence" value="ECO:0007669"/>
    <property type="project" value="TreeGrafter"/>
</dbReference>
<evidence type="ECO:0000256" key="4">
    <source>
        <dbReference type="RuleBase" id="RU003540"/>
    </source>
</evidence>
<dbReference type="OrthoDB" id="37886at2759"/>
<dbReference type="Proteomes" id="UP000192247">
    <property type="component" value="Unassembled WGS sequence"/>
</dbReference>
<dbReference type="GO" id="GO:0005544">
    <property type="term" value="F:calcium-dependent phospholipid binding"/>
    <property type="evidence" value="ECO:0007669"/>
    <property type="project" value="UniProtKB-KW"/>
</dbReference>
<name>A0A1V9X5L0_9ACAR</name>
<evidence type="ECO:0000313" key="6">
    <source>
        <dbReference type="Proteomes" id="UP000192247"/>
    </source>
</evidence>
<protein>
    <recommendedName>
        <fullName evidence="4">Annexin</fullName>
    </recommendedName>
</protein>
<keyword evidence="4" id="KW-0106">Calcium</keyword>
<dbReference type="PANTHER" id="PTHR10502:SF233">
    <property type="entry name" value="ANNEXIN B9"/>
    <property type="match status" value="1"/>
</dbReference>
<evidence type="ECO:0000256" key="2">
    <source>
        <dbReference type="ARBA" id="ARBA00022737"/>
    </source>
</evidence>
<organism evidence="5 6">
    <name type="scientific">Tropilaelaps mercedesae</name>
    <dbReference type="NCBI Taxonomy" id="418985"/>
    <lineage>
        <taxon>Eukaryota</taxon>
        <taxon>Metazoa</taxon>
        <taxon>Ecdysozoa</taxon>
        <taxon>Arthropoda</taxon>
        <taxon>Chelicerata</taxon>
        <taxon>Arachnida</taxon>
        <taxon>Acari</taxon>
        <taxon>Parasitiformes</taxon>
        <taxon>Mesostigmata</taxon>
        <taxon>Gamasina</taxon>
        <taxon>Dermanyssoidea</taxon>
        <taxon>Laelapidae</taxon>
        <taxon>Tropilaelaps</taxon>
    </lineage>
</organism>
<dbReference type="Pfam" id="PF00191">
    <property type="entry name" value="Annexin"/>
    <property type="match status" value="2"/>
</dbReference>
<dbReference type="InterPro" id="IPR001464">
    <property type="entry name" value="Annexin"/>
</dbReference>
<keyword evidence="4" id="KW-0111">Calcium/phospholipid-binding</keyword>
<dbReference type="InParanoid" id="A0A1V9X5L0"/>
<evidence type="ECO:0000256" key="1">
    <source>
        <dbReference type="ARBA" id="ARBA00007831"/>
    </source>
</evidence>
<evidence type="ECO:0000256" key="3">
    <source>
        <dbReference type="ARBA" id="ARBA00023216"/>
    </source>
</evidence>
<dbReference type="PROSITE" id="PS00223">
    <property type="entry name" value="ANNEXIN_1"/>
    <property type="match status" value="2"/>
</dbReference>
<dbReference type="PROSITE" id="PS51897">
    <property type="entry name" value="ANNEXIN_2"/>
    <property type="match status" value="2"/>
</dbReference>
<keyword evidence="6" id="KW-1185">Reference proteome</keyword>
<dbReference type="GO" id="GO:0005886">
    <property type="term" value="C:plasma membrane"/>
    <property type="evidence" value="ECO:0007669"/>
    <property type="project" value="TreeGrafter"/>
</dbReference>
<dbReference type="GO" id="GO:0032509">
    <property type="term" value="P:endosome transport via multivesicular body sorting pathway"/>
    <property type="evidence" value="ECO:0007669"/>
    <property type="project" value="TreeGrafter"/>
</dbReference>
<gene>
    <name evidence="5" type="ORF">BIW11_01939</name>
</gene>
<dbReference type="GO" id="GO:0005634">
    <property type="term" value="C:nucleus"/>
    <property type="evidence" value="ECO:0007669"/>
    <property type="project" value="TreeGrafter"/>
</dbReference>
<dbReference type="EMBL" id="MNPL01023069">
    <property type="protein sequence ID" value="OQR68889.1"/>
    <property type="molecule type" value="Genomic_DNA"/>
</dbReference>